<evidence type="ECO:0000256" key="1">
    <source>
        <dbReference type="ARBA" id="ARBA00001971"/>
    </source>
</evidence>
<dbReference type="PRINTS" id="PR00385">
    <property type="entry name" value="P450"/>
</dbReference>
<dbReference type="InterPro" id="IPR036396">
    <property type="entry name" value="Cyt_P450_sf"/>
</dbReference>
<keyword evidence="11" id="KW-1185">Reference proteome</keyword>
<protein>
    <submittedName>
        <fullName evidence="10">Cytochrome P450 monooxygenase-like protein</fullName>
    </submittedName>
</protein>
<dbReference type="GO" id="GO:0005506">
    <property type="term" value="F:iron ion binding"/>
    <property type="evidence" value="ECO:0007669"/>
    <property type="project" value="InterPro"/>
</dbReference>
<keyword evidence="3 7" id="KW-0479">Metal-binding</keyword>
<dbReference type="PANTHER" id="PTHR24305:SF157">
    <property type="entry name" value="N-ACETYLTRYPTOPHAN 6-HYDROXYLASE IVOC-RELATED"/>
    <property type="match status" value="1"/>
</dbReference>
<organism evidence="10 11">
    <name type="scientific">Lophiostoma macrostomum CBS 122681</name>
    <dbReference type="NCBI Taxonomy" id="1314788"/>
    <lineage>
        <taxon>Eukaryota</taxon>
        <taxon>Fungi</taxon>
        <taxon>Dikarya</taxon>
        <taxon>Ascomycota</taxon>
        <taxon>Pezizomycotina</taxon>
        <taxon>Dothideomycetes</taxon>
        <taxon>Pleosporomycetidae</taxon>
        <taxon>Pleosporales</taxon>
        <taxon>Lophiostomataceae</taxon>
        <taxon>Lophiostoma</taxon>
    </lineage>
</organism>
<feature type="binding site" description="axial binding residue" evidence="7">
    <location>
        <position position="456"/>
    </location>
    <ligand>
        <name>heme</name>
        <dbReference type="ChEBI" id="CHEBI:30413"/>
    </ligand>
    <ligandPart>
        <name>Fe</name>
        <dbReference type="ChEBI" id="CHEBI:18248"/>
    </ligandPart>
</feature>
<dbReference type="InterPro" id="IPR002401">
    <property type="entry name" value="Cyt_P450_E_grp-I"/>
</dbReference>
<dbReference type="InterPro" id="IPR001128">
    <property type="entry name" value="Cyt_P450"/>
</dbReference>
<feature type="transmembrane region" description="Helical" evidence="9">
    <location>
        <begin position="12"/>
        <end position="33"/>
    </location>
</feature>
<dbReference type="EMBL" id="MU004415">
    <property type="protein sequence ID" value="KAF2651874.1"/>
    <property type="molecule type" value="Genomic_DNA"/>
</dbReference>
<sequence>MPSDISTNLNGTGVTISKLVILVTTSLIAYLIYEAVHSVFFHPLSRFPGPVFAKITRYWKAYVECIADRSFCHELERLHAQYGYVVRVGPNELHFADPQAYHDIYNNKNRWDKEYWLYKSFNEDRSSFGFLTYKEAKERKDVLNRSFSQAAIEGAEGLCADKVKNLCAAFSRQYQTSKPSDLFYAFRCMTMDVIITFCFGTDIKAVDAPDFRAPIIEAMDASLPVFIRFKYSDLYKNMILKCPPKLSKILSPSTAGLVDLQQLLLHQISGLCEDPEKLKQLPHQMTIYHRLLDPAAYRNGTVPSAGSLYEEAQALMFGGADTVGNTMMVGAFHLLKHPEHLRRLKEELLQVWPSLNGEEPRCRELEDLPFLNAVIKESLRLSSGVVSGLLRVVPKSGARICGIDIPGDTIVSCGSTFVHYNKNIFPEPDIFKPERWLNNPSLDNYLVAFSRGPRMCLGINLAWCELRLGFAHVYRKFDMTLHDPVPDSLPFKSTFLPWYYGTHLQVLTKPCDT</sequence>
<evidence type="ECO:0000256" key="7">
    <source>
        <dbReference type="PIRSR" id="PIRSR602401-1"/>
    </source>
</evidence>
<evidence type="ECO:0000313" key="10">
    <source>
        <dbReference type="EMBL" id="KAF2651874.1"/>
    </source>
</evidence>
<evidence type="ECO:0000256" key="3">
    <source>
        <dbReference type="ARBA" id="ARBA00022723"/>
    </source>
</evidence>
<dbReference type="GO" id="GO:0020037">
    <property type="term" value="F:heme binding"/>
    <property type="evidence" value="ECO:0007669"/>
    <property type="project" value="InterPro"/>
</dbReference>
<keyword evidence="5 7" id="KW-0408">Iron</keyword>
<keyword evidence="7 8" id="KW-0349">Heme</keyword>
<dbReference type="AlphaFoldDB" id="A0A6A6T015"/>
<evidence type="ECO:0000313" key="11">
    <source>
        <dbReference type="Proteomes" id="UP000799324"/>
    </source>
</evidence>
<dbReference type="PANTHER" id="PTHR24305">
    <property type="entry name" value="CYTOCHROME P450"/>
    <property type="match status" value="1"/>
</dbReference>
<dbReference type="OrthoDB" id="3945418at2759"/>
<evidence type="ECO:0000256" key="6">
    <source>
        <dbReference type="ARBA" id="ARBA00023033"/>
    </source>
</evidence>
<evidence type="ECO:0000256" key="5">
    <source>
        <dbReference type="ARBA" id="ARBA00023004"/>
    </source>
</evidence>
<gene>
    <name evidence="10" type="ORF">K491DRAFT_606059</name>
</gene>
<dbReference type="GO" id="GO:0004497">
    <property type="term" value="F:monooxygenase activity"/>
    <property type="evidence" value="ECO:0007669"/>
    <property type="project" value="UniProtKB-KW"/>
</dbReference>
<accession>A0A6A6T015</accession>
<evidence type="ECO:0000256" key="2">
    <source>
        <dbReference type="ARBA" id="ARBA00010617"/>
    </source>
</evidence>
<keyword evidence="9" id="KW-1133">Transmembrane helix</keyword>
<dbReference type="CDD" id="cd11062">
    <property type="entry name" value="CYP58-like"/>
    <property type="match status" value="1"/>
</dbReference>
<reference evidence="10" key="1">
    <citation type="journal article" date="2020" name="Stud. Mycol.">
        <title>101 Dothideomycetes genomes: a test case for predicting lifestyles and emergence of pathogens.</title>
        <authorList>
            <person name="Haridas S."/>
            <person name="Albert R."/>
            <person name="Binder M."/>
            <person name="Bloem J."/>
            <person name="Labutti K."/>
            <person name="Salamov A."/>
            <person name="Andreopoulos B."/>
            <person name="Baker S."/>
            <person name="Barry K."/>
            <person name="Bills G."/>
            <person name="Bluhm B."/>
            <person name="Cannon C."/>
            <person name="Castanera R."/>
            <person name="Culley D."/>
            <person name="Daum C."/>
            <person name="Ezra D."/>
            <person name="Gonzalez J."/>
            <person name="Henrissat B."/>
            <person name="Kuo A."/>
            <person name="Liang C."/>
            <person name="Lipzen A."/>
            <person name="Lutzoni F."/>
            <person name="Magnuson J."/>
            <person name="Mondo S."/>
            <person name="Nolan M."/>
            <person name="Ohm R."/>
            <person name="Pangilinan J."/>
            <person name="Park H.-J."/>
            <person name="Ramirez L."/>
            <person name="Alfaro M."/>
            <person name="Sun H."/>
            <person name="Tritt A."/>
            <person name="Yoshinaga Y."/>
            <person name="Zwiers L.-H."/>
            <person name="Turgeon B."/>
            <person name="Goodwin S."/>
            <person name="Spatafora J."/>
            <person name="Crous P."/>
            <person name="Grigoriev I."/>
        </authorList>
    </citation>
    <scope>NUCLEOTIDE SEQUENCE</scope>
    <source>
        <strain evidence="10">CBS 122681</strain>
    </source>
</reference>
<dbReference type="PROSITE" id="PS00086">
    <property type="entry name" value="CYTOCHROME_P450"/>
    <property type="match status" value="1"/>
</dbReference>
<keyword evidence="9" id="KW-0812">Transmembrane</keyword>
<dbReference type="PRINTS" id="PR00463">
    <property type="entry name" value="EP450I"/>
</dbReference>
<dbReference type="Proteomes" id="UP000799324">
    <property type="component" value="Unassembled WGS sequence"/>
</dbReference>
<dbReference type="SUPFAM" id="SSF48264">
    <property type="entry name" value="Cytochrome P450"/>
    <property type="match status" value="1"/>
</dbReference>
<dbReference type="InterPro" id="IPR050121">
    <property type="entry name" value="Cytochrome_P450_monoxygenase"/>
</dbReference>
<evidence type="ECO:0000256" key="8">
    <source>
        <dbReference type="RuleBase" id="RU000461"/>
    </source>
</evidence>
<comment type="cofactor">
    <cofactor evidence="1 7">
        <name>heme</name>
        <dbReference type="ChEBI" id="CHEBI:30413"/>
    </cofactor>
</comment>
<evidence type="ECO:0000256" key="9">
    <source>
        <dbReference type="SAM" id="Phobius"/>
    </source>
</evidence>
<dbReference type="InterPro" id="IPR017972">
    <property type="entry name" value="Cyt_P450_CS"/>
</dbReference>
<dbReference type="Gene3D" id="1.10.630.10">
    <property type="entry name" value="Cytochrome P450"/>
    <property type="match status" value="1"/>
</dbReference>
<dbReference type="Pfam" id="PF00067">
    <property type="entry name" value="p450"/>
    <property type="match status" value="1"/>
</dbReference>
<proteinExistence type="inferred from homology"/>
<dbReference type="GO" id="GO:0016705">
    <property type="term" value="F:oxidoreductase activity, acting on paired donors, with incorporation or reduction of molecular oxygen"/>
    <property type="evidence" value="ECO:0007669"/>
    <property type="project" value="InterPro"/>
</dbReference>
<keyword evidence="6 8" id="KW-0503">Monooxygenase</keyword>
<name>A0A6A6T015_9PLEO</name>
<keyword evidence="4 8" id="KW-0560">Oxidoreductase</keyword>
<keyword evidence="9" id="KW-0472">Membrane</keyword>
<comment type="similarity">
    <text evidence="2 8">Belongs to the cytochrome P450 family.</text>
</comment>
<evidence type="ECO:0000256" key="4">
    <source>
        <dbReference type="ARBA" id="ARBA00023002"/>
    </source>
</evidence>